<dbReference type="RefSeq" id="WP_138410932.1">
    <property type="nucleotide sequence ID" value="NZ_QLAG01000003.1"/>
</dbReference>
<reference evidence="2 3" key="1">
    <citation type="journal article" date="2017" name="Eur. J. Clin. Microbiol. Infect. Dis.">
        <title>Uncommonly isolated clinical Pseudomonas: identification and phylogenetic assignation.</title>
        <authorList>
            <person name="Mulet M."/>
            <person name="Gomila M."/>
            <person name="Ramirez A."/>
            <person name="Cardew S."/>
            <person name="Moore E.R."/>
            <person name="Lalucat J."/>
            <person name="Garcia-Valdes E."/>
        </authorList>
    </citation>
    <scope>NUCLEOTIDE SEQUENCE [LARGE SCALE GENOMIC DNA]</scope>
    <source>
        <strain evidence="2 3">SD129</strain>
    </source>
</reference>
<keyword evidence="3" id="KW-1185">Reference proteome</keyword>
<dbReference type="EMBL" id="QLAG01000003">
    <property type="protein sequence ID" value="TLX64927.1"/>
    <property type="molecule type" value="Genomic_DNA"/>
</dbReference>
<proteinExistence type="predicted"/>
<organism evidence="2 3">
    <name type="scientific">Stutzerimonas nosocomialis</name>
    <dbReference type="NCBI Taxonomy" id="1056496"/>
    <lineage>
        <taxon>Bacteria</taxon>
        <taxon>Pseudomonadati</taxon>
        <taxon>Pseudomonadota</taxon>
        <taxon>Gammaproteobacteria</taxon>
        <taxon>Pseudomonadales</taxon>
        <taxon>Pseudomonadaceae</taxon>
        <taxon>Stutzerimonas</taxon>
    </lineage>
</organism>
<gene>
    <name evidence="2" type="ORF">DN820_03540</name>
</gene>
<feature type="chain" id="PRO_5024317472" evidence="1">
    <location>
        <begin position="24"/>
        <end position="131"/>
    </location>
</feature>
<keyword evidence="1" id="KW-0732">Signal</keyword>
<evidence type="ECO:0000256" key="1">
    <source>
        <dbReference type="SAM" id="SignalP"/>
    </source>
</evidence>
<dbReference type="Proteomes" id="UP000306753">
    <property type="component" value="Unassembled WGS sequence"/>
</dbReference>
<name>A0A5R9QI61_9GAMM</name>
<comment type="caution">
    <text evidence="2">The sequence shown here is derived from an EMBL/GenBank/DDBJ whole genome shotgun (WGS) entry which is preliminary data.</text>
</comment>
<sequence>MLKQFIVVVMGLVLAAGAVVATAAYLATPTVVVKNQASVEVDVTARWNRASKALGVIPPGASRTFKAGGEAAMSFDVGYPAGQRIATEGAYFTTATIVTAVVTDASVEVSTRLRGGDAVMQVVATRPAAAE</sequence>
<evidence type="ECO:0000313" key="2">
    <source>
        <dbReference type="EMBL" id="TLX64927.1"/>
    </source>
</evidence>
<accession>A0A5R9QI61</accession>
<feature type="signal peptide" evidence="1">
    <location>
        <begin position="1"/>
        <end position="23"/>
    </location>
</feature>
<protein>
    <submittedName>
        <fullName evidence="2">Uncharacterized protein</fullName>
    </submittedName>
</protein>
<evidence type="ECO:0000313" key="3">
    <source>
        <dbReference type="Proteomes" id="UP000306753"/>
    </source>
</evidence>
<dbReference type="AlphaFoldDB" id="A0A5R9QI61"/>